<reference evidence="3 4" key="1">
    <citation type="submission" date="2018-08" db="EMBL/GenBank/DDBJ databases">
        <title>A genome reference for cultivated species of the human gut microbiota.</title>
        <authorList>
            <person name="Zou Y."/>
            <person name="Xue W."/>
            <person name="Luo G."/>
        </authorList>
    </citation>
    <scope>NUCLEOTIDE SEQUENCE [LARGE SCALE GENOMIC DNA]</scope>
    <source>
        <strain evidence="3 4">AM27-32LB</strain>
    </source>
</reference>
<name>A0A414KKJ5_9FIRM</name>
<evidence type="ECO:0000259" key="2">
    <source>
        <dbReference type="Pfam" id="PF26078"/>
    </source>
</evidence>
<feature type="domain" description="Baseplate J-like central" evidence="2">
    <location>
        <begin position="207"/>
        <end position="267"/>
    </location>
</feature>
<evidence type="ECO:0000259" key="1">
    <source>
        <dbReference type="Pfam" id="PF04865"/>
    </source>
</evidence>
<sequence length="379" mass="40774">MARPEFEVPEFVSESDSDQIQERMMGNLPADISDMEGDFPYDFTMPTAIEISQLVQFNLVRCLMVAFPEYSWGDWMDLHGGEAGVTRKEAVAATGTVSVTAAYGTVLAAGTVFAVPATDQMEAVEFQTLRTVTFAENETMDLAVEAVTPGVSGNVPANTITIMASPINGVTAITNSEKTSGGAEEENDEDYYERIHAEFQDSQFYVANDADYIKWAKEVPGIGDCIVEPAIEGPGTVGLILVDSNGQPASSTLVTAVYNHIVSPDDRSKRLLPTGSSKLIVKSATVKTVDFACTGLVLDGVGLDDVISTFKTEMMAVYSAAKETNILRYNSARTVLSTITGVSDFIDFTMDGKRENIHLSSSEYADTGNVTFTLEGAET</sequence>
<feature type="domain" description="Baseplate protein J-like barrel" evidence="1">
    <location>
        <begin position="96"/>
        <end position="182"/>
    </location>
</feature>
<organism evidence="3 4">
    <name type="scientific">Blautia obeum</name>
    <dbReference type="NCBI Taxonomy" id="40520"/>
    <lineage>
        <taxon>Bacteria</taxon>
        <taxon>Bacillati</taxon>
        <taxon>Bacillota</taxon>
        <taxon>Clostridia</taxon>
        <taxon>Lachnospirales</taxon>
        <taxon>Lachnospiraceae</taxon>
        <taxon>Blautia</taxon>
    </lineage>
</organism>
<dbReference type="PANTHER" id="PTHR37829:SF3">
    <property type="entry name" value="PROTEIN JAYE-RELATED"/>
    <property type="match status" value="1"/>
</dbReference>
<dbReference type="PANTHER" id="PTHR37829">
    <property type="entry name" value="PHAGE-LIKE ELEMENT PBSX PROTEIN XKDT"/>
    <property type="match status" value="1"/>
</dbReference>
<accession>A0A414KKJ5</accession>
<dbReference type="AlphaFoldDB" id="A0A414KKJ5"/>
<dbReference type="Proteomes" id="UP000283928">
    <property type="component" value="Unassembled WGS sequence"/>
</dbReference>
<dbReference type="RefSeq" id="WP_118252765.1">
    <property type="nucleotide sequence ID" value="NZ_JAQEBC010000016.1"/>
</dbReference>
<dbReference type="Pfam" id="PF26078">
    <property type="entry name" value="Baseplate_J_M"/>
    <property type="match status" value="1"/>
</dbReference>
<dbReference type="Pfam" id="PF04865">
    <property type="entry name" value="Baseplate_J"/>
    <property type="match status" value="1"/>
</dbReference>
<evidence type="ECO:0000313" key="4">
    <source>
        <dbReference type="Proteomes" id="UP000283928"/>
    </source>
</evidence>
<dbReference type="EMBL" id="QSKO01000003">
    <property type="protein sequence ID" value="RHE77374.1"/>
    <property type="molecule type" value="Genomic_DNA"/>
</dbReference>
<proteinExistence type="predicted"/>
<dbReference type="InterPro" id="IPR058531">
    <property type="entry name" value="Baseplate_J_M"/>
</dbReference>
<comment type="caution">
    <text evidence="3">The sequence shown here is derived from an EMBL/GenBank/DDBJ whole genome shotgun (WGS) entry which is preliminary data.</text>
</comment>
<gene>
    <name evidence="3" type="ORF">DW723_03075</name>
</gene>
<evidence type="ECO:0000313" key="3">
    <source>
        <dbReference type="EMBL" id="RHE77374.1"/>
    </source>
</evidence>
<protein>
    <submittedName>
        <fullName evidence="3">Uncharacterized protein</fullName>
    </submittedName>
</protein>
<dbReference type="InterPro" id="IPR052399">
    <property type="entry name" value="Phage_Baseplate_Assmbl_Protein"/>
</dbReference>
<dbReference type="InterPro" id="IPR006949">
    <property type="entry name" value="Barrel_Baseplate_J-like"/>
</dbReference>